<evidence type="ECO:0000313" key="10">
    <source>
        <dbReference type="Proteomes" id="UP000005753"/>
    </source>
</evidence>
<keyword evidence="7" id="KW-0812">Transmembrane</keyword>
<dbReference type="InterPro" id="IPR000223">
    <property type="entry name" value="Pept_S26A_signal_pept_1"/>
</dbReference>
<dbReference type="PANTHER" id="PTHR43390">
    <property type="entry name" value="SIGNAL PEPTIDASE I"/>
    <property type="match status" value="1"/>
</dbReference>
<feature type="transmembrane region" description="Helical" evidence="7">
    <location>
        <begin position="49"/>
        <end position="69"/>
    </location>
</feature>
<reference evidence="9 10" key="1">
    <citation type="submission" date="2010-08" db="EMBL/GenBank/DDBJ databases">
        <authorList>
            <consortium name="US DOE Joint Genome Institute (JGI-PGF)"/>
            <person name="Lucas S."/>
            <person name="Copeland A."/>
            <person name="Lapidus A."/>
            <person name="Cheng J.-F."/>
            <person name="Bruce D."/>
            <person name="Goodwin L."/>
            <person name="Pitluck S."/>
            <person name="Land M.L."/>
            <person name="Hauser L."/>
            <person name="Chang Y.-J."/>
            <person name="Anderson I.J."/>
            <person name="Johnson E."/>
            <person name="Mulhopadhyay B."/>
            <person name="Kyrpides N."/>
            <person name="Woyke T.J."/>
        </authorList>
    </citation>
    <scope>NUCLEOTIDE SEQUENCE [LARGE SCALE GENOMIC DNA]</scope>
    <source>
        <strain evidence="9 10">6</strain>
    </source>
</reference>
<gene>
    <name evidence="9" type="ORF">EubceDRAFT1_0229</name>
</gene>
<dbReference type="Gene3D" id="2.10.109.10">
    <property type="entry name" value="Umud Fragment, subunit A"/>
    <property type="match status" value="1"/>
</dbReference>
<evidence type="ECO:0000256" key="7">
    <source>
        <dbReference type="RuleBase" id="RU362042"/>
    </source>
</evidence>
<dbReference type="Proteomes" id="UP000005753">
    <property type="component" value="Chromosome"/>
</dbReference>
<evidence type="ECO:0000256" key="4">
    <source>
        <dbReference type="ARBA" id="ARBA00013208"/>
    </source>
</evidence>
<dbReference type="STRING" id="633697.EubceDRAFT1_0229"/>
<dbReference type="GO" id="GO:0006465">
    <property type="term" value="P:signal peptide processing"/>
    <property type="evidence" value="ECO:0007669"/>
    <property type="project" value="InterPro"/>
</dbReference>
<accession>I5AQL6</accession>
<feature type="active site" evidence="6">
    <location>
        <position position="77"/>
    </location>
</feature>
<reference evidence="9 10" key="2">
    <citation type="submission" date="2012-02" db="EMBL/GenBank/DDBJ databases">
        <title>Improved High-Quality Draft sequence of Eubacterium cellulosolvens 6.</title>
        <authorList>
            <consortium name="US DOE Joint Genome Institute"/>
            <person name="Lucas S."/>
            <person name="Han J."/>
            <person name="Lapidus A."/>
            <person name="Cheng J.-F."/>
            <person name="Goodwin L."/>
            <person name="Pitluck S."/>
            <person name="Peters L."/>
            <person name="Mikhailova N."/>
            <person name="Gu W."/>
            <person name="Detter J.C."/>
            <person name="Han C."/>
            <person name="Tapia R."/>
            <person name="Land M."/>
            <person name="Hauser L."/>
            <person name="Kyrpides N."/>
            <person name="Ivanova N."/>
            <person name="Pagani I."/>
            <person name="Johnson E."/>
            <person name="Mukhopadhyay B."/>
            <person name="Anderson I."/>
            <person name="Woyke T."/>
        </authorList>
    </citation>
    <scope>NUCLEOTIDE SEQUENCE [LARGE SCALE GENOMIC DNA]</scope>
    <source>
        <strain evidence="9 10">6</strain>
    </source>
</reference>
<keyword evidence="5 7" id="KW-0378">Hydrolase</keyword>
<evidence type="ECO:0000256" key="6">
    <source>
        <dbReference type="PIRSR" id="PIRSR600223-1"/>
    </source>
</evidence>
<dbReference type="PROSITE" id="PS00761">
    <property type="entry name" value="SPASE_I_3"/>
    <property type="match status" value="1"/>
</dbReference>
<dbReference type="GO" id="GO:0009003">
    <property type="term" value="F:signal peptidase activity"/>
    <property type="evidence" value="ECO:0007669"/>
    <property type="project" value="UniProtKB-EC"/>
</dbReference>
<feature type="active site" evidence="6">
    <location>
        <position position="120"/>
    </location>
</feature>
<dbReference type="AlphaFoldDB" id="I5AQL6"/>
<dbReference type="PRINTS" id="PR00727">
    <property type="entry name" value="LEADERPTASE"/>
</dbReference>
<sequence length="230" mass="26490">MAKDVKREELDNAVTDADVDSDLENDLEVRAKETENKKEFSLIREILDYVKLIVIVLVVMFGLQMFVVVNARIPSASMEPTIMTGDQIFGNRLAYLTEDPKRYDIVIFKYPDDESRLFIKRVIGLPGDVVDIRDGEVYINGRETPLEDSFCALEDSTVTGKLQFPLTVPDDSYFMLGDNRIYSKDSRYWDNPFVKKDKILGKAFFRYWPVNKMKVIHGAQDGYFDPDTDN</sequence>
<feature type="domain" description="Peptidase S26" evidence="8">
    <location>
        <begin position="47"/>
        <end position="208"/>
    </location>
</feature>
<organism evidence="9 10">
    <name type="scientific">Eubacterium cellulosolvens (strain ATCC 43171 / JCM 9499 / 6)</name>
    <name type="common">Cillobacterium cellulosolvens</name>
    <dbReference type="NCBI Taxonomy" id="633697"/>
    <lineage>
        <taxon>Bacteria</taxon>
        <taxon>Bacillati</taxon>
        <taxon>Bacillota</taxon>
        <taxon>Clostridia</taxon>
        <taxon>Eubacteriales</taxon>
        <taxon>Eubacteriaceae</taxon>
        <taxon>Eubacterium</taxon>
    </lineage>
</organism>
<dbReference type="EMBL" id="CM001487">
    <property type="protein sequence ID" value="EIM56089.1"/>
    <property type="molecule type" value="Genomic_DNA"/>
</dbReference>
<evidence type="ECO:0000256" key="3">
    <source>
        <dbReference type="ARBA" id="ARBA00009370"/>
    </source>
</evidence>
<dbReference type="NCBIfam" id="TIGR02227">
    <property type="entry name" value="sigpep_I_bact"/>
    <property type="match status" value="1"/>
</dbReference>
<dbReference type="EC" id="3.4.21.89" evidence="4 7"/>
<keyword evidence="7" id="KW-0645">Protease</keyword>
<dbReference type="Pfam" id="PF10502">
    <property type="entry name" value="Peptidase_S26"/>
    <property type="match status" value="1"/>
</dbReference>
<evidence type="ECO:0000313" key="9">
    <source>
        <dbReference type="EMBL" id="EIM56089.1"/>
    </source>
</evidence>
<dbReference type="OrthoDB" id="9802919at2"/>
<dbReference type="GO" id="GO:0005886">
    <property type="term" value="C:plasma membrane"/>
    <property type="evidence" value="ECO:0007669"/>
    <property type="project" value="UniProtKB-SubCell"/>
</dbReference>
<evidence type="ECO:0000256" key="5">
    <source>
        <dbReference type="ARBA" id="ARBA00022801"/>
    </source>
</evidence>
<evidence type="ECO:0000259" key="8">
    <source>
        <dbReference type="Pfam" id="PF10502"/>
    </source>
</evidence>
<proteinExistence type="inferred from homology"/>
<dbReference type="InterPro" id="IPR019757">
    <property type="entry name" value="Pept_S26A_signal_pept_1_Lys-AS"/>
</dbReference>
<keyword evidence="7" id="KW-1133">Transmembrane helix</keyword>
<dbReference type="InterPro" id="IPR019533">
    <property type="entry name" value="Peptidase_S26"/>
</dbReference>
<dbReference type="CDD" id="cd06530">
    <property type="entry name" value="S26_SPase_I"/>
    <property type="match status" value="1"/>
</dbReference>
<dbReference type="PROSITE" id="PS00760">
    <property type="entry name" value="SPASE_I_2"/>
    <property type="match status" value="1"/>
</dbReference>
<keyword evidence="7" id="KW-0472">Membrane</keyword>
<dbReference type="PANTHER" id="PTHR43390:SF1">
    <property type="entry name" value="CHLOROPLAST PROCESSING PEPTIDASE"/>
    <property type="match status" value="1"/>
</dbReference>
<comment type="subcellular location">
    <subcellularLocation>
        <location evidence="2">Cell membrane</location>
        <topology evidence="2">Single-pass type II membrane protein</topology>
    </subcellularLocation>
    <subcellularLocation>
        <location evidence="7">Membrane</location>
        <topology evidence="7">Single-pass type II membrane protein</topology>
    </subcellularLocation>
</comment>
<dbReference type="eggNOG" id="COG0681">
    <property type="taxonomic scope" value="Bacteria"/>
</dbReference>
<dbReference type="GO" id="GO:0004252">
    <property type="term" value="F:serine-type endopeptidase activity"/>
    <property type="evidence" value="ECO:0007669"/>
    <property type="project" value="InterPro"/>
</dbReference>
<keyword evidence="10" id="KW-1185">Reference proteome</keyword>
<protein>
    <recommendedName>
        <fullName evidence="4 7">Signal peptidase I</fullName>
        <ecNumber evidence="4 7">3.4.21.89</ecNumber>
    </recommendedName>
</protein>
<name>I5AQL6_EUBC6</name>
<comment type="catalytic activity">
    <reaction evidence="1 7">
        <text>Cleavage of hydrophobic, N-terminal signal or leader sequences from secreted and periplasmic proteins.</text>
        <dbReference type="EC" id="3.4.21.89"/>
    </reaction>
</comment>
<dbReference type="InterPro" id="IPR019758">
    <property type="entry name" value="Pept_S26A_signal_pept_1_CS"/>
</dbReference>
<evidence type="ECO:0000256" key="1">
    <source>
        <dbReference type="ARBA" id="ARBA00000677"/>
    </source>
</evidence>
<dbReference type="HOGENOM" id="CLU_028723_5_1_9"/>
<evidence type="ECO:0000256" key="2">
    <source>
        <dbReference type="ARBA" id="ARBA00004401"/>
    </source>
</evidence>
<comment type="similarity">
    <text evidence="3 7">Belongs to the peptidase S26 family.</text>
</comment>
<dbReference type="InterPro" id="IPR036286">
    <property type="entry name" value="LexA/Signal_pep-like_sf"/>
</dbReference>
<dbReference type="SUPFAM" id="SSF51306">
    <property type="entry name" value="LexA/Signal peptidase"/>
    <property type="match status" value="1"/>
</dbReference>